<dbReference type="RefSeq" id="WP_341673934.1">
    <property type="nucleotide sequence ID" value="NZ_JBBYHV010000002.1"/>
</dbReference>
<organism evidence="3 4">
    <name type="scientific">Aurantiacibacter gilvus</name>
    <dbReference type="NCBI Taxonomy" id="3139141"/>
    <lineage>
        <taxon>Bacteria</taxon>
        <taxon>Pseudomonadati</taxon>
        <taxon>Pseudomonadota</taxon>
        <taxon>Alphaproteobacteria</taxon>
        <taxon>Sphingomonadales</taxon>
        <taxon>Erythrobacteraceae</taxon>
        <taxon>Aurantiacibacter</taxon>
    </lineage>
</organism>
<gene>
    <name evidence="3" type="ORF">AAEO60_11955</name>
</gene>
<dbReference type="InterPro" id="IPR007039">
    <property type="entry name" value="TrbC/VirB2"/>
</dbReference>
<comment type="caution">
    <text evidence="3">The sequence shown here is derived from an EMBL/GenBank/DDBJ whole genome shotgun (WGS) entry which is preliminary data.</text>
</comment>
<dbReference type="EMBL" id="JBBYHV010000002">
    <property type="protein sequence ID" value="MEL1251381.1"/>
    <property type="molecule type" value="Genomic_DNA"/>
</dbReference>
<accession>A0ABU9IGQ6</accession>
<reference evidence="3 4" key="1">
    <citation type="submission" date="2024-04" db="EMBL/GenBank/DDBJ databases">
        <title>Aurantiacibacter sp. DGU6 16S ribosomal RNA gene Genome sequencing and assembly.</title>
        <authorList>
            <person name="Park S."/>
        </authorList>
    </citation>
    <scope>NUCLEOTIDE SEQUENCE [LARGE SCALE GENOMIC DNA]</scope>
    <source>
        <strain evidence="3 4">DGU6</strain>
    </source>
</reference>
<keyword evidence="2" id="KW-0732">Signal</keyword>
<evidence type="ECO:0000256" key="2">
    <source>
        <dbReference type="SAM" id="SignalP"/>
    </source>
</evidence>
<dbReference type="Pfam" id="PF04956">
    <property type="entry name" value="TrbC"/>
    <property type="match status" value="1"/>
</dbReference>
<evidence type="ECO:0000313" key="4">
    <source>
        <dbReference type="Proteomes" id="UP001497045"/>
    </source>
</evidence>
<evidence type="ECO:0000256" key="1">
    <source>
        <dbReference type="SAM" id="Phobius"/>
    </source>
</evidence>
<feature type="transmembrane region" description="Helical" evidence="1">
    <location>
        <begin position="78"/>
        <end position="99"/>
    </location>
</feature>
<keyword evidence="1" id="KW-0472">Membrane</keyword>
<keyword evidence="1" id="KW-1133">Transmembrane helix</keyword>
<keyword evidence="4" id="KW-1185">Reference proteome</keyword>
<keyword evidence="1" id="KW-0812">Transmembrane</keyword>
<protein>
    <submittedName>
        <fullName evidence="3">TrbC/VirB2 family protein</fullName>
    </submittedName>
</protein>
<feature type="chain" id="PRO_5046828197" evidence="2">
    <location>
        <begin position="26"/>
        <end position="100"/>
    </location>
</feature>
<dbReference type="Proteomes" id="UP001497045">
    <property type="component" value="Unassembled WGS sequence"/>
</dbReference>
<evidence type="ECO:0000313" key="3">
    <source>
        <dbReference type="EMBL" id="MEL1251381.1"/>
    </source>
</evidence>
<name>A0ABU9IGQ6_9SPHN</name>
<proteinExistence type="predicted"/>
<feature type="transmembrane region" description="Helical" evidence="1">
    <location>
        <begin position="41"/>
        <end position="66"/>
    </location>
</feature>
<sequence length="100" mass="10078">MRVLYRPVAKLAALLTVMLPAAANAQDPAGSGPINNALAWMQGTLLGSVATAVAVMAVAAVGFMMLTGRMNWRFGATVIIGCFIIFGAASIVAGIQGAAG</sequence>
<feature type="signal peptide" evidence="2">
    <location>
        <begin position="1"/>
        <end position="25"/>
    </location>
</feature>